<accession>A0A7D6BGC4</accession>
<evidence type="ECO:0000256" key="1">
    <source>
        <dbReference type="SAM" id="Phobius"/>
    </source>
</evidence>
<dbReference type="EMBL" id="CP058998">
    <property type="protein sequence ID" value="QLJ52395.1"/>
    <property type="molecule type" value="Genomic_DNA"/>
</dbReference>
<keyword evidence="1" id="KW-1133">Transmembrane helix</keyword>
<keyword evidence="1" id="KW-0472">Membrane</keyword>
<dbReference type="Gene3D" id="3.40.50.300">
    <property type="entry name" value="P-loop containing nucleotide triphosphate hydrolases"/>
    <property type="match status" value="1"/>
</dbReference>
<feature type="transmembrane region" description="Helical" evidence="1">
    <location>
        <begin position="209"/>
        <end position="231"/>
    </location>
</feature>
<feature type="transmembrane region" description="Helical" evidence="1">
    <location>
        <begin position="56"/>
        <end position="77"/>
    </location>
</feature>
<reference evidence="3" key="1">
    <citation type="submission" date="2020-07" db="EMBL/GenBank/DDBJ databases">
        <title>Metabolic diversity and evolutionary history of the archaeal phylum ###Micrarchaeota### uncovered from a freshwater lake metagenome.</title>
        <authorList>
            <person name="Kadnikov V.V."/>
            <person name="Savvichev A.S."/>
            <person name="Mardanov A.V."/>
            <person name="Beletsky A.V."/>
            <person name="Chupakov A.V."/>
            <person name="Kokryatskaya N.M."/>
            <person name="Pimenov N.V."/>
            <person name="Ravin N.V."/>
        </authorList>
    </citation>
    <scope>NUCLEOTIDE SEQUENCE [LARGE SCALE GENOMIC DNA]</scope>
</reference>
<dbReference type="InterPro" id="IPR027417">
    <property type="entry name" value="P-loop_NTPase"/>
</dbReference>
<sequence>MDIEKYRHLVLFVCFALAAVAVWVFTNYPLYMPALLVLAAAMPLFVRQLKSRPVKMLSYLSLGFVSYLTVAESFIVPAGSEELLFSFLPFLLFAIANAIGVIIGYSDSHIFGGVYCVGSVLALLYGKGPVDFVSIDRFVIGIILFTCSSFTFVHLISRNEKPRDSVFPLVSGCVIAAILLTVMFSLRFFNMDMLYQGRFDEISRKVSPLFINMLWLSLVSNGFVILVGLIAHDLTMYAFELRREIRNGDVLYYKGVPKEEKSEEEGEEDSFSSIILRLRKFIQDLPEYDSSAASNVLTRFDAEFNSLSLQYGDGSKEKAKSLLAKAKRMVKELTESEEPRKPPKLSFKKSDMIELPRNTTLLVEGPIGSRKEECCLRFLKLELQRGKKAAICSYEPEAELQWFNEQERSRIGLFKVEPNITEMSLTITKAVESKPEIVYFNILYKLLPAYSSDVLAEFISSNLKKLKKAGITGIFVMEKEMISTQMLSTIESLFDGVVEFQIREEGDELAAYYRVKEFKLKEFETNWKEFK</sequence>
<feature type="transmembrane region" description="Helical" evidence="1">
    <location>
        <begin position="9"/>
        <end position="25"/>
    </location>
</feature>
<evidence type="ECO:0008006" key="4">
    <source>
        <dbReference type="Google" id="ProtNLM"/>
    </source>
</evidence>
<organism evidence="2 3">
    <name type="scientific">Fermentimicrarchaeum limneticum</name>
    <dbReference type="NCBI Taxonomy" id="2795018"/>
    <lineage>
        <taxon>Archaea</taxon>
        <taxon>Candidatus Micrarchaeota</taxon>
        <taxon>Candidatus Fermentimicrarchaeales</taxon>
        <taxon>Candidatus Fermentimicrarchaeaceae</taxon>
        <taxon>Candidatus Fermentimicrarchaeum</taxon>
    </lineage>
</organism>
<keyword evidence="1" id="KW-0812">Transmembrane</keyword>
<feature type="transmembrane region" description="Helical" evidence="1">
    <location>
        <begin position="138"/>
        <end position="157"/>
    </location>
</feature>
<dbReference type="KEGG" id="flt:Sv326_0220"/>
<evidence type="ECO:0000313" key="2">
    <source>
        <dbReference type="EMBL" id="QLJ52395.1"/>
    </source>
</evidence>
<name>A0A7D6BGC4_FERL1</name>
<dbReference type="AlphaFoldDB" id="A0A7D6BGC4"/>
<feature type="transmembrane region" description="Helical" evidence="1">
    <location>
        <begin position="169"/>
        <end position="189"/>
    </location>
</feature>
<proteinExistence type="predicted"/>
<evidence type="ECO:0000313" key="3">
    <source>
        <dbReference type="Proteomes" id="UP000510821"/>
    </source>
</evidence>
<protein>
    <recommendedName>
        <fullName evidence="4">KaiC-like domain-containing protein</fullName>
    </recommendedName>
</protein>
<dbReference type="Proteomes" id="UP000510821">
    <property type="component" value="Chromosome"/>
</dbReference>
<gene>
    <name evidence="2" type="ORF">Sv326_0220</name>
</gene>
<feature type="transmembrane region" description="Helical" evidence="1">
    <location>
        <begin position="110"/>
        <end position="126"/>
    </location>
</feature>
<feature type="transmembrane region" description="Helical" evidence="1">
    <location>
        <begin position="83"/>
        <end position="103"/>
    </location>
</feature>